<proteinExistence type="predicted"/>
<organism evidence="1 2">
    <name type="scientific">Thiorhodococcus minor</name>
    <dbReference type="NCBI Taxonomy" id="57489"/>
    <lineage>
        <taxon>Bacteria</taxon>
        <taxon>Pseudomonadati</taxon>
        <taxon>Pseudomonadota</taxon>
        <taxon>Gammaproteobacteria</taxon>
        <taxon>Chromatiales</taxon>
        <taxon>Chromatiaceae</taxon>
        <taxon>Thiorhodococcus</taxon>
    </lineage>
</organism>
<dbReference type="Proteomes" id="UP000483379">
    <property type="component" value="Unassembled WGS sequence"/>
</dbReference>
<sequence>MREARRVAARILDGTCNEIALVDHLMSGLALFGLKYPLLLQFDHEPPV</sequence>
<name>A0A6M0JYQ3_9GAMM</name>
<reference evidence="1 2" key="1">
    <citation type="submission" date="2020-02" db="EMBL/GenBank/DDBJ databases">
        <title>Genome sequences of Thiorhodococcus mannitoliphagus and Thiorhodococcus minor, purple sulfur photosynthetic bacteria in the gammaproteobacterial family, Chromatiaceae.</title>
        <authorList>
            <person name="Aviles F.A."/>
            <person name="Meyer T.E."/>
            <person name="Kyndt J.A."/>
        </authorList>
    </citation>
    <scope>NUCLEOTIDE SEQUENCE [LARGE SCALE GENOMIC DNA]</scope>
    <source>
        <strain evidence="1 2">DSM 11518</strain>
    </source>
</reference>
<comment type="caution">
    <text evidence="1">The sequence shown here is derived from an EMBL/GenBank/DDBJ whole genome shotgun (WGS) entry which is preliminary data.</text>
</comment>
<dbReference type="EMBL" id="JAAIJQ010000031">
    <property type="protein sequence ID" value="NEV62592.1"/>
    <property type="molecule type" value="Genomic_DNA"/>
</dbReference>
<dbReference type="AlphaFoldDB" id="A0A6M0JYQ3"/>
<keyword evidence="2" id="KW-1185">Reference proteome</keyword>
<protein>
    <submittedName>
        <fullName evidence="1">Uncharacterized protein</fullName>
    </submittedName>
</protein>
<dbReference type="RefSeq" id="WP_164453061.1">
    <property type="nucleotide sequence ID" value="NZ_JAAIJQ010000031.1"/>
</dbReference>
<gene>
    <name evidence="1" type="ORF">G3446_11930</name>
</gene>
<accession>A0A6M0JYQ3</accession>
<evidence type="ECO:0000313" key="2">
    <source>
        <dbReference type="Proteomes" id="UP000483379"/>
    </source>
</evidence>
<evidence type="ECO:0000313" key="1">
    <source>
        <dbReference type="EMBL" id="NEV62592.1"/>
    </source>
</evidence>